<dbReference type="InterPro" id="IPR011344">
    <property type="entry name" value="ssDNA-bd"/>
</dbReference>
<feature type="compositionally biased region" description="Polar residues" evidence="3">
    <location>
        <begin position="135"/>
        <end position="144"/>
    </location>
</feature>
<organism evidence="4">
    <name type="scientific">uncultured Caudovirales phage</name>
    <dbReference type="NCBI Taxonomy" id="2100421"/>
    <lineage>
        <taxon>Viruses</taxon>
        <taxon>Duplodnaviria</taxon>
        <taxon>Heunggongvirae</taxon>
        <taxon>Uroviricota</taxon>
        <taxon>Caudoviricetes</taxon>
        <taxon>Peduoviridae</taxon>
        <taxon>Maltschvirus</taxon>
        <taxon>Maltschvirus maltsch</taxon>
    </lineage>
</organism>
<evidence type="ECO:0000256" key="2">
    <source>
        <dbReference type="PROSITE-ProRule" id="PRU00252"/>
    </source>
</evidence>
<dbReference type="InterPro" id="IPR012340">
    <property type="entry name" value="NA-bd_OB-fold"/>
</dbReference>
<proteinExistence type="predicted"/>
<dbReference type="GO" id="GO:0003697">
    <property type="term" value="F:single-stranded DNA binding"/>
    <property type="evidence" value="ECO:0007669"/>
    <property type="project" value="InterPro"/>
</dbReference>
<dbReference type="GO" id="GO:0006260">
    <property type="term" value="P:DNA replication"/>
    <property type="evidence" value="ECO:0007669"/>
    <property type="project" value="InterPro"/>
</dbReference>
<evidence type="ECO:0000313" key="4">
    <source>
        <dbReference type="EMBL" id="CAB4161151.1"/>
    </source>
</evidence>
<evidence type="ECO:0000256" key="1">
    <source>
        <dbReference type="ARBA" id="ARBA00023125"/>
    </source>
</evidence>
<dbReference type="PROSITE" id="PS50935">
    <property type="entry name" value="SSB"/>
    <property type="match status" value="1"/>
</dbReference>
<dbReference type="Gene3D" id="2.40.50.140">
    <property type="entry name" value="Nucleic acid-binding proteins"/>
    <property type="match status" value="1"/>
</dbReference>
<name>A0A6J5NV04_9CAUD</name>
<evidence type="ECO:0000256" key="3">
    <source>
        <dbReference type="SAM" id="MobiDB-lite"/>
    </source>
</evidence>
<dbReference type="NCBIfam" id="TIGR00621">
    <property type="entry name" value="ssb"/>
    <property type="match status" value="1"/>
</dbReference>
<reference evidence="4" key="1">
    <citation type="submission" date="2020-04" db="EMBL/GenBank/DDBJ databases">
        <authorList>
            <person name="Chiriac C."/>
            <person name="Salcher M."/>
            <person name="Ghai R."/>
            <person name="Kavagutti S V."/>
        </authorList>
    </citation>
    <scope>NUCLEOTIDE SEQUENCE</scope>
</reference>
<protein>
    <submittedName>
        <fullName evidence="4">Ssb Single-stranded DNA-binding protein</fullName>
    </submittedName>
</protein>
<keyword evidence="1 2" id="KW-0238">DNA-binding</keyword>
<feature type="region of interest" description="Disordered" evidence="3">
    <location>
        <begin position="118"/>
        <end position="144"/>
    </location>
</feature>
<gene>
    <name evidence="4" type="ORF">UFOVP772_30</name>
</gene>
<dbReference type="Pfam" id="PF00436">
    <property type="entry name" value="SSB"/>
    <property type="match status" value="1"/>
</dbReference>
<sequence length="144" mass="15733">MALPTISFTGNLTQDIEVFVTKNGKSGAKIKVACNDRKKVGNDWIDGDTIFLTGIVWGDTAENSVITLSKGDTVTCTGRLTQRSYTGKDNVERTLFEVNVDSLAADLRRSAYLKTGVQRQPQAPRMDQDVWSAPLSDNSTGVNF</sequence>
<dbReference type="SUPFAM" id="SSF50249">
    <property type="entry name" value="Nucleic acid-binding proteins"/>
    <property type="match status" value="1"/>
</dbReference>
<dbReference type="CDD" id="cd04496">
    <property type="entry name" value="SSB_OBF"/>
    <property type="match status" value="1"/>
</dbReference>
<dbReference type="InterPro" id="IPR000424">
    <property type="entry name" value="Primosome_PriB/ssb"/>
</dbReference>
<accession>A0A6J5NV04</accession>
<dbReference type="EMBL" id="LR796708">
    <property type="protein sequence ID" value="CAB4161151.1"/>
    <property type="molecule type" value="Genomic_DNA"/>
</dbReference>